<evidence type="ECO:0000313" key="2">
    <source>
        <dbReference type="Proteomes" id="UP000310200"/>
    </source>
</evidence>
<protein>
    <submittedName>
        <fullName evidence="1">Uncharacterized protein</fullName>
    </submittedName>
</protein>
<organism evidence="1 2">
    <name type="scientific">Temnothorax longispinosus</name>
    <dbReference type="NCBI Taxonomy" id="300112"/>
    <lineage>
        <taxon>Eukaryota</taxon>
        <taxon>Metazoa</taxon>
        <taxon>Ecdysozoa</taxon>
        <taxon>Arthropoda</taxon>
        <taxon>Hexapoda</taxon>
        <taxon>Insecta</taxon>
        <taxon>Pterygota</taxon>
        <taxon>Neoptera</taxon>
        <taxon>Endopterygota</taxon>
        <taxon>Hymenoptera</taxon>
        <taxon>Apocrita</taxon>
        <taxon>Aculeata</taxon>
        <taxon>Formicoidea</taxon>
        <taxon>Formicidae</taxon>
        <taxon>Myrmicinae</taxon>
        <taxon>Temnothorax</taxon>
    </lineage>
</organism>
<name>A0A4S2LCA2_9HYME</name>
<accession>A0A4S2LCA2</accession>
<reference evidence="1 2" key="1">
    <citation type="journal article" date="2019" name="Philos. Trans. R. Soc. Lond., B, Biol. Sci.">
        <title>Ant behaviour and brain gene expression of defending hosts depend on the ecological success of the intruding social parasite.</title>
        <authorList>
            <person name="Kaur R."/>
            <person name="Stoldt M."/>
            <person name="Jongepier E."/>
            <person name="Feldmeyer B."/>
            <person name="Menzel F."/>
            <person name="Bornberg-Bauer E."/>
            <person name="Foitzik S."/>
        </authorList>
    </citation>
    <scope>NUCLEOTIDE SEQUENCE [LARGE SCALE GENOMIC DNA]</scope>
    <source>
        <tissue evidence="1">Whole body</tissue>
    </source>
</reference>
<dbReference type="AlphaFoldDB" id="A0A4S2LCA2"/>
<keyword evidence="2" id="KW-1185">Reference proteome</keyword>
<sequence>MLMTSNLKFDNLTSAIDSSVFFYEEIIRRYSIDTLMYKWHRYLRGSDYTYLLDNCFASSVYLRNLECGLSSRGEAADCDGLPFACGSGGDLLRCDVGGEELRLGPPEVPWETAAAAAAAAAAADLPMVNGSGMTPSLTKCILDRWCLYAPFEMKGVSQNAHFIIESAVTTASLQAQLKAKIAPGVGPGPGPVTPTVLPLPEPMVLAPEPPPDLEAPLAPGPRVSVLSHNFCKAARGWLLVLRPCESMLLPPPPPPPPDKLSNMEESAPRLLDALVSGVPRGVTDRSLLVGLLVLFLQGLRATCSTWLVGRGVGGFMRGDRTSRPSSGVSWMLLRR</sequence>
<dbReference type="Proteomes" id="UP000310200">
    <property type="component" value="Unassembled WGS sequence"/>
</dbReference>
<comment type="caution">
    <text evidence="1">The sequence shown here is derived from an EMBL/GenBank/DDBJ whole genome shotgun (WGS) entry which is preliminary data.</text>
</comment>
<proteinExistence type="predicted"/>
<dbReference type="EMBL" id="QBLH01000104">
    <property type="protein sequence ID" value="TGZ57927.1"/>
    <property type="molecule type" value="Genomic_DNA"/>
</dbReference>
<gene>
    <name evidence="1" type="ORF">DBV15_07587</name>
</gene>
<evidence type="ECO:0000313" key="1">
    <source>
        <dbReference type="EMBL" id="TGZ57927.1"/>
    </source>
</evidence>